<sequence>MVVLLAALGGFNLLLPRASWYLSYGWRYKNAEPSDLVLAINRIGGGAILAVALLLLLL</sequence>
<reference evidence="3" key="1">
    <citation type="journal article" date="2021" name="PeerJ">
        <title>Extensive microbial diversity within the chicken gut microbiome revealed by metagenomics and culture.</title>
        <authorList>
            <person name="Gilroy R."/>
            <person name="Ravi A."/>
            <person name="Getino M."/>
            <person name="Pursley I."/>
            <person name="Horton D.L."/>
            <person name="Alikhan N.F."/>
            <person name="Baker D."/>
            <person name="Gharbi K."/>
            <person name="Hall N."/>
            <person name="Watson M."/>
            <person name="Adriaenssens E.M."/>
            <person name="Foster-Nyarko E."/>
            <person name="Jarju S."/>
            <person name="Secka A."/>
            <person name="Antonio M."/>
            <person name="Oren A."/>
            <person name="Chaudhuri R.R."/>
            <person name="La Ragione R."/>
            <person name="Hildebrand F."/>
            <person name="Pallen M.J."/>
        </authorList>
    </citation>
    <scope>NUCLEOTIDE SEQUENCE</scope>
    <source>
        <strain evidence="3">CHK188-5543</strain>
    </source>
</reference>
<feature type="domain" description="DUF6199" evidence="2">
    <location>
        <begin position="2"/>
        <end position="57"/>
    </location>
</feature>
<protein>
    <submittedName>
        <fullName evidence="3">Histidine kinase</fullName>
    </submittedName>
</protein>
<feature type="transmembrane region" description="Helical" evidence="1">
    <location>
        <begin position="40"/>
        <end position="57"/>
    </location>
</feature>
<evidence type="ECO:0000256" key="1">
    <source>
        <dbReference type="SAM" id="Phobius"/>
    </source>
</evidence>
<organism evidence="3 4">
    <name type="scientific">Candidatus Anaerotruncus excrementipullorum</name>
    <dbReference type="NCBI Taxonomy" id="2838465"/>
    <lineage>
        <taxon>Bacteria</taxon>
        <taxon>Bacillati</taxon>
        <taxon>Bacillota</taxon>
        <taxon>Clostridia</taxon>
        <taxon>Eubacteriales</taxon>
        <taxon>Oscillospiraceae</taxon>
        <taxon>Anaerotruncus</taxon>
    </lineage>
</organism>
<proteinExistence type="predicted"/>
<dbReference type="AlphaFoldDB" id="A0A9D1WS16"/>
<dbReference type="Proteomes" id="UP000886800">
    <property type="component" value="Unassembled WGS sequence"/>
</dbReference>
<keyword evidence="1" id="KW-0472">Membrane</keyword>
<dbReference type="InterPro" id="IPR045679">
    <property type="entry name" value="DUF6199"/>
</dbReference>
<keyword evidence="1" id="KW-0812">Transmembrane</keyword>
<dbReference type="Pfam" id="PF19701">
    <property type="entry name" value="DUF6199"/>
    <property type="match status" value="1"/>
</dbReference>
<evidence type="ECO:0000313" key="3">
    <source>
        <dbReference type="EMBL" id="HIX66021.1"/>
    </source>
</evidence>
<evidence type="ECO:0000313" key="4">
    <source>
        <dbReference type="Proteomes" id="UP000886800"/>
    </source>
</evidence>
<reference evidence="3" key="2">
    <citation type="submission" date="2021-04" db="EMBL/GenBank/DDBJ databases">
        <authorList>
            <person name="Gilroy R."/>
        </authorList>
    </citation>
    <scope>NUCLEOTIDE SEQUENCE</scope>
    <source>
        <strain evidence="3">CHK188-5543</strain>
    </source>
</reference>
<evidence type="ECO:0000259" key="2">
    <source>
        <dbReference type="Pfam" id="PF19701"/>
    </source>
</evidence>
<name>A0A9D1WS16_9FIRM</name>
<accession>A0A9D1WS16</accession>
<dbReference type="GO" id="GO:0016301">
    <property type="term" value="F:kinase activity"/>
    <property type="evidence" value="ECO:0007669"/>
    <property type="project" value="UniProtKB-KW"/>
</dbReference>
<keyword evidence="3" id="KW-0808">Transferase</keyword>
<comment type="caution">
    <text evidence="3">The sequence shown here is derived from an EMBL/GenBank/DDBJ whole genome shotgun (WGS) entry which is preliminary data.</text>
</comment>
<gene>
    <name evidence="3" type="ORF">H9736_07200</name>
</gene>
<keyword evidence="1" id="KW-1133">Transmembrane helix</keyword>
<dbReference type="EMBL" id="DXES01000160">
    <property type="protein sequence ID" value="HIX66021.1"/>
    <property type="molecule type" value="Genomic_DNA"/>
</dbReference>
<keyword evidence="3" id="KW-0418">Kinase</keyword>